<evidence type="ECO:0000259" key="8">
    <source>
        <dbReference type="Pfam" id="PF05699"/>
    </source>
</evidence>
<evidence type="ECO:0000313" key="10">
    <source>
        <dbReference type="Proteomes" id="UP000006514"/>
    </source>
</evidence>
<dbReference type="PANTHER" id="PTHR46481">
    <property type="entry name" value="ZINC FINGER BED DOMAIN-CONTAINING PROTEIN 4"/>
    <property type="match status" value="1"/>
</dbReference>
<evidence type="ECO:0000256" key="2">
    <source>
        <dbReference type="ARBA" id="ARBA00022723"/>
    </source>
</evidence>
<sequence length="667" mass="74855">MRLLQLLSPWLLADTPPAALPAVLPVVPGVAQGASLQVLLQPLMVAGLPRLARAHRGPRRLSIARLVTAEESGSSGNEEEEAPPQAADLAVLQHDLDTKARRWHSPAYGFFGPPKMVYHNKRIAQEFLCLKCGRTVHRYQDTQDRNSTANLRGHVTTCASEQELAAAAAAVNDQEKYSKYAFTETEMRIAAVRWIAQDLRPVSIIRDRDFLRIVRAVHIQGIFAFMAITLDNASNNTAMVRSLQHTLPDFEGEDAHGNCIAHILNLIAKAITAPFGRRFPKSSAEAEGNAQDAEGRDVEGGNTEDVAEAEELDEELDEEVEQDEEFELPDYANNDGTHYEDEEDDFDAEEDFSDLLYAADDEPGAEDETMEAAQLARAAAVVGRVLSKIRKLSIKVLHSSTSLRPIWFAVLKELHLPPRSLPRDVDNRWNSTFLLVQFVLQYKLAVDTFTKSKVALKPFTLGKPDWTLLDQLSTLLKPLFIYTEFFSRSDFAGVCYAIRVLHHIDRALAAFISGQYSPALIAAARLGRLKLQKYKAILQHKKLYLFAAAWFRHSDRQGKFSAAWINELVQQISEEFKEKYLPLDTQNVSEAEEPPMSVEAMLFGPSPVKSTSRHTVGPPSELERYLSQPIETTNDIIKWWWDCRDLYPHLHQMATDYCSVPGMCSSF</sequence>
<keyword evidence="4" id="KW-0862">Zinc</keyword>
<proteinExistence type="predicted"/>
<name>J0WVS3_AURST</name>
<dbReference type="KEGG" id="adl:AURDEDRAFT_128157"/>
<keyword evidence="3" id="KW-0863">Zinc-finger</keyword>
<evidence type="ECO:0000256" key="3">
    <source>
        <dbReference type="ARBA" id="ARBA00022771"/>
    </source>
</evidence>
<reference evidence="10" key="1">
    <citation type="journal article" date="2012" name="Science">
        <title>The Paleozoic origin of enzymatic lignin decomposition reconstructed from 31 fungal genomes.</title>
        <authorList>
            <person name="Floudas D."/>
            <person name="Binder M."/>
            <person name="Riley R."/>
            <person name="Barry K."/>
            <person name="Blanchette R.A."/>
            <person name="Henrissat B."/>
            <person name="Martinez A.T."/>
            <person name="Otillar R."/>
            <person name="Spatafora J.W."/>
            <person name="Yadav J.S."/>
            <person name="Aerts A."/>
            <person name="Benoit I."/>
            <person name="Boyd A."/>
            <person name="Carlson A."/>
            <person name="Copeland A."/>
            <person name="Coutinho P.M."/>
            <person name="de Vries R.P."/>
            <person name="Ferreira P."/>
            <person name="Findley K."/>
            <person name="Foster B."/>
            <person name="Gaskell J."/>
            <person name="Glotzer D."/>
            <person name="Gorecki P."/>
            <person name="Heitman J."/>
            <person name="Hesse C."/>
            <person name="Hori C."/>
            <person name="Igarashi K."/>
            <person name="Jurgens J.A."/>
            <person name="Kallen N."/>
            <person name="Kersten P."/>
            <person name="Kohler A."/>
            <person name="Kuees U."/>
            <person name="Kumar T.K.A."/>
            <person name="Kuo A."/>
            <person name="LaButti K."/>
            <person name="Larrondo L.F."/>
            <person name="Lindquist E."/>
            <person name="Ling A."/>
            <person name="Lombard V."/>
            <person name="Lucas S."/>
            <person name="Lundell T."/>
            <person name="Martin R."/>
            <person name="McLaughlin D.J."/>
            <person name="Morgenstern I."/>
            <person name="Morin E."/>
            <person name="Murat C."/>
            <person name="Nagy L.G."/>
            <person name="Nolan M."/>
            <person name="Ohm R.A."/>
            <person name="Patyshakuliyeva A."/>
            <person name="Rokas A."/>
            <person name="Ruiz-Duenas F.J."/>
            <person name="Sabat G."/>
            <person name="Salamov A."/>
            <person name="Samejima M."/>
            <person name="Schmutz J."/>
            <person name="Slot J.C."/>
            <person name="St John F."/>
            <person name="Stenlid J."/>
            <person name="Sun H."/>
            <person name="Sun S."/>
            <person name="Syed K."/>
            <person name="Tsang A."/>
            <person name="Wiebenga A."/>
            <person name="Young D."/>
            <person name="Pisabarro A."/>
            <person name="Eastwood D.C."/>
            <person name="Martin F."/>
            <person name="Cullen D."/>
            <person name="Grigoriev I.V."/>
            <person name="Hibbett D.S."/>
        </authorList>
    </citation>
    <scope>NUCLEOTIDE SEQUENCE [LARGE SCALE GENOMIC DNA]</scope>
    <source>
        <strain evidence="10">TFB10046</strain>
    </source>
</reference>
<organism evidence="9 10">
    <name type="scientific">Auricularia subglabra (strain TFB-10046 / SS5)</name>
    <name type="common">White-rot fungus</name>
    <name type="synonym">Auricularia delicata (strain TFB10046)</name>
    <dbReference type="NCBI Taxonomy" id="717982"/>
    <lineage>
        <taxon>Eukaryota</taxon>
        <taxon>Fungi</taxon>
        <taxon>Dikarya</taxon>
        <taxon>Basidiomycota</taxon>
        <taxon>Agaricomycotina</taxon>
        <taxon>Agaricomycetes</taxon>
        <taxon>Auriculariales</taxon>
        <taxon>Auriculariaceae</taxon>
        <taxon>Auricularia</taxon>
    </lineage>
</organism>
<dbReference type="eggNOG" id="KOG1121">
    <property type="taxonomic scope" value="Eukaryota"/>
</dbReference>
<dbReference type="PANTHER" id="PTHR46481:SF10">
    <property type="entry name" value="ZINC FINGER BED DOMAIN-CONTAINING PROTEIN 39"/>
    <property type="match status" value="1"/>
</dbReference>
<dbReference type="GO" id="GO:0046983">
    <property type="term" value="F:protein dimerization activity"/>
    <property type="evidence" value="ECO:0007669"/>
    <property type="project" value="InterPro"/>
</dbReference>
<dbReference type="InterPro" id="IPR008906">
    <property type="entry name" value="HATC_C_dom"/>
</dbReference>
<evidence type="ECO:0000256" key="4">
    <source>
        <dbReference type="ARBA" id="ARBA00022833"/>
    </source>
</evidence>
<dbReference type="InParanoid" id="J0WVS3"/>
<dbReference type="InterPro" id="IPR012337">
    <property type="entry name" value="RNaseH-like_sf"/>
</dbReference>
<gene>
    <name evidence="9" type="ORF">AURDEDRAFT_128157</name>
</gene>
<evidence type="ECO:0000256" key="5">
    <source>
        <dbReference type="ARBA" id="ARBA00023242"/>
    </source>
</evidence>
<keyword evidence="5" id="KW-0539">Nucleus</keyword>
<keyword evidence="7" id="KW-0732">Signal</keyword>
<evidence type="ECO:0000256" key="7">
    <source>
        <dbReference type="SAM" id="SignalP"/>
    </source>
</evidence>
<evidence type="ECO:0000256" key="6">
    <source>
        <dbReference type="SAM" id="MobiDB-lite"/>
    </source>
</evidence>
<feature type="region of interest" description="Disordered" evidence="6">
    <location>
        <begin position="323"/>
        <end position="345"/>
    </location>
</feature>
<feature type="region of interest" description="Disordered" evidence="6">
    <location>
        <begin position="281"/>
        <end position="302"/>
    </location>
</feature>
<feature type="signal peptide" evidence="7">
    <location>
        <begin position="1"/>
        <end position="21"/>
    </location>
</feature>
<dbReference type="InterPro" id="IPR052035">
    <property type="entry name" value="ZnF_BED_domain_contain"/>
</dbReference>
<dbReference type="OrthoDB" id="2687121at2759"/>
<dbReference type="AlphaFoldDB" id="J0WVS3"/>
<dbReference type="Pfam" id="PF05699">
    <property type="entry name" value="Dimer_Tnp_hAT"/>
    <property type="match status" value="1"/>
</dbReference>
<evidence type="ECO:0000256" key="1">
    <source>
        <dbReference type="ARBA" id="ARBA00004123"/>
    </source>
</evidence>
<comment type="subcellular location">
    <subcellularLocation>
        <location evidence="1">Nucleus</location>
    </subcellularLocation>
</comment>
<feature type="domain" description="HAT C-terminal dimerisation" evidence="8">
    <location>
        <begin position="621"/>
        <end position="663"/>
    </location>
</feature>
<accession>J0WVS3</accession>
<evidence type="ECO:0000313" key="9">
    <source>
        <dbReference type="EMBL" id="EJD39513.1"/>
    </source>
</evidence>
<dbReference type="GO" id="GO:0008270">
    <property type="term" value="F:zinc ion binding"/>
    <property type="evidence" value="ECO:0007669"/>
    <property type="project" value="UniProtKB-KW"/>
</dbReference>
<dbReference type="SUPFAM" id="SSF53098">
    <property type="entry name" value="Ribonuclease H-like"/>
    <property type="match status" value="1"/>
</dbReference>
<keyword evidence="10" id="KW-1185">Reference proteome</keyword>
<feature type="chain" id="PRO_5003741483" description="HAT C-terminal dimerisation domain-containing protein" evidence="7">
    <location>
        <begin position="22"/>
        <end position="667"/>
    </location>
</feature>
<dbReference type="OMA" id="WIETAMA"/>
<dbReference type="EMBL" id="JH687812">
    <property type="protein sequence ID" value="EJD39513.1"/>
    <property type="molecule type" value="Genomic_DNA"/>
</dbReference>
<dbReference type="GO" id="GO:0005634">
    <property type="term" value="C:nucleus"/>
    <property type="evidence" value="ECO:0007669"/>
    <property type="project" value="UniProtKB-SubCell"/>
</dbReference>
<dbReference type="Proteomes" id="UP000006514">
    <property type="component" value="Unassembled WGS sequence"/>
</dbReference>
<protein>
    <recommendedName>
        <fullName evidence="8">HAT C-terminal dimerisation domain-containing protein</fullName>
    </recommendedName>
</protein>
<keyword evidence="2" id="KW-0479">Metal-binding</keyword>